<dbReference type="AlphaFoldDB" id="A0A5N6U5D5"/>
<accession>A0A5N6U5D5</accession>
<dbReference type="OrthoDB" id="426718at2759"/>
<evidence type="ECO:0000256" key="7">
    <source>
        <dbReference type="ARBA" id="ARBA00037991"/>
    </source>
</evidence>
<proteinExistence type="inferred from homology"/>
<evidence type="ECO:0000256" key="1">
    <source>
        <dbReference type="ARBA" id="ARBA00013091"/>
    </source>
</evidence>
<comment type="catalytic activity">
    <reaction evidence="6">
        <text>feruloyl-polysaccharide + H2O = ferulate + polysaccharide.</text>
        <dbReference type="EC" id="3.1.1.73"/>
    </reaction>
</comment>
<organism evidence="12 13">
    <name type="scientific">Aspergillus avenaceus</name>
    <dbReference type="NCBI Taxonomy" id="36643"/>
    <lineage>
        <taxon>Eukaryota</taxon>
        <taxon>Fungi</taxon>
        <taxon>Dikarya</taxon>
        <taxon>Ascomycota</taxon>
        <taxon>Pezizomycotina</taxon>
        <taxon>Eurotiomycetes</taxon>
        <taxon>Eurotiomycetidae</taxon>
        <taxon>Eurotiales</taxon>
        <taxon>Aspergillaceae</taxon>
        <taxon>Aspergillus</taxon>
        <taxon>Aspergillus subgen. Circumdati</taxon>
    </lineage>
</organism>
<evidence type="ECO:0000256" key="4">
    <source>
        <dbReference type="ARBA" id="ARBA00022729"/>
    </source>
</evidence>
<evidence type="ECO:0000256" key="6">
    <source>
        <dbReference type="ARBA" id="ARBA00034075"/>
    </source>
</evidence>
<dbReference type="Proteomes" id="UP000325780">
    <property type="component" value="Unassembled WGS sequence"/>
</dbReference>
<dbReference type="PANTHER" id="PTHR46640:SF1">
    <property type="entry name" value="FUNGAL LIPASE-LIKE DOMAIN-CONTAINING PROTEIN-RELATED"/>
    <property type="match status" value="1"/>
</dbReference>
<dbReference type="PANTHER" id="PTHR46640">
    <property type="entry name" value="TRIACYLGLYCEROL LIPASE, PUTATIVE (AFU_ORTHOLOGUE AFUA_6G06510)-RELATED"/>
    <property type="match status" value="1"/>
</dbReference>
<dbReference type="GO" id="GO:0030600">
    <property type="term" value="F:feruloyl esterase activity"/>
    <property type="evidence" value="ECO:0007669"/>
    <property type="project" value="UniProtKB-EC"/>
</dbReference>
<dbReference type="InterPro" id="IPR029058">
    <property type="entry name" value="AB_hydrolase_fold"/>
</dbReference>
<keyword evidence="3" id="KW-0119">Carbohydrate metabolism</keyword>
<evidence type="ECO:0000259" key="10">
    <source>
        <dbReference type="Pfam" id="PF01764"/>
    </source>
</evidence>
<evidence type="ECO:0000256" key="3">
    <source>
        <dbReference type="ARBA" id="ARBA00022651"/>
    </source>
</evidence>
<keyword evidence="5 12" id="KW-0378">Hydrolase</keyword>
<keyword evidence="4 9" id="KW-0732">Signal</keyword>
<gene>
    <name evidence="12" type="ORF">BDV25DRAFT_126998</name>
</gene>
<dbReference type="SUPFAM" id="SSF53474">
    <property type="entry name" value="alpha/beta-Hydrolases"/>
    <property type="match status" value="1"/>
</dbReference>
<dbReference type="EC" id="3.1.1.73" evidence="1"/>
<sequence length="297" mass="31563">MFLGGFWSLVGLGALALAAPAPVRRDVSSEVLDNLNLFAQYSAAAYCLENLNSTGTAVSCSVGNCPLVEAASTKTLDEFNESASYGGVSGFLAADETNKVLVLSFRGSADLSNWIANLNFGLDDASSLCSGCELHSGFLKAWDTVSDKITSKVESALSSYSDYSLVVTGHSYGGALAALAATTLRNAGHTVQLYNYGQPRVGNTEFVQYATDQNKGSTYRVTHTNDLVPKLPPKLLGYHHASPEYWISSGDDTTVTAGDVTEVTGIDSDKGNDGTSDSSTDAHRWYFVYISQCSTLY</sequence>
<feature type="domain" description="Fungal lipase-type" evidence="10">
    <location>
        <begin position="102"/>
        <end position="234"/>
    </location>
</feature>
<evidence type="ECO:0000256" key="8">
    <source>
        <dbReference type="ARBA" id="ARBA00041313"/>
    </source>
</evidence>
<feature type="domain" description="Mono-/di-acylglycerol lipase N-terminal" evidence="11">
    <location>
        <begin position="14"/>
        <end position="73"/>
    </location>
</feature>
<dbReference type="Gene3D" id="3.40.50.1820">
    <property type="entry name" value="alpha/beta hydrolase"/>
    <property type="match status" value="1"/>
</dbReference>
<reference evidence="12 13" key="1">
    <citation type="submission" date="2019-04" db="EMBL/GenBank/DDBJ databases">
        <title>Friends and foes A comparative genomics study of 23 Aspergillus species from section Flavi.</title>
        <authorList>
            <consortium name="DOE Joint Genome Institute"/>
            <person name="Kjaerbolling I."/>
            <person name="Vesth T."/>
            <person name="Frisvad J.C."/>
            <person name="Nybo J.L."/>
            <person name="Theobald S."/>
            <person name="Kildgaard S."/>
            <person name="Isbrandt T."/>
            <person name="Kuo A."/>
            <person name="Sato A."/>
            <person name="Lyhne E.K."/>
            <person name="Kogle M.E."/>
            <person name="Wiebenga A."/>
            <person name="Kun R.S."/>
            <person name="Lubbers R.J."/>
            <person name="Makela M.R."/>
            <person name="Barry K."/>
            <person name="Chovatia M."/>
            <person name="Clum A."/>
            <person name="Daum C."/>
            <person name="Haridas S."/>
            <person name="He G."/>
            <person name="LaButti K."/>
            <person name="Lipzen A."/>
            <person name="Mondo S."/>
            <person name="Riley R."/>
            <person name="Salamov A."/>
            <person name="Simmons B.A."/>
            <person name="Magnuson J.K."/>
            <person name="Henrissat B."/>
            <person name="Mortensen U.H."/>
            <person name="Larsen T.O."/>
            <person name="Devries R.P."/>
            <person name="Grigoriev I.V."/>
            <person name="Machida M."/>
            <person name="Baker S.E."/>
            <person name="Andersen M.R."/>
        </authorList>
    </citation>
    <scope>NUCLEOTIDE SEQUENCE [LARGE SCALE GENOMIC DNA]</scope>
    <source>
        <strain evidence="12 13">IBT 18842</strain>
    </source>
</reference>
<dbReference type="EMBL" id="ML742035">
    <property type="protein sequence ID" value="KAE8153798.1"/>
    <property type="molecule type" value="Genomic_DNA"/>
</dbReference>
<keyword evidence="2" id="KW-0719">Serine esterase</keyword>
<dbReference type="Pfam" id="PF03893">
    <property type="entry name" value="Lipase3_N"/>
    <property type="match status" value="1"/>
</dbReference>
<feature type="chain" id="PRO_5024789812" description="feruloyl esterase" evidence="9">
    <location>
        <begin position="19"/>
        <end position="297"/>
    </location>
</feature>
<keyword evidence="3" id="KW-0858">Xylan degradation</keyword>
<dbReference type="GO" id="GO:0045493">
    <property type="term" value="P:xylan catabolic process"/>
    <property type="evidence" value="ECO:0007669"/>
    <property type="project" value="UniProtKB-KW"/>
</dbReference>
<evidence type="ECO:0000313" key="13">
    <source>
        <dbReference type="Proteomes" id="UP000325780"/>
    </source>
</evidence>
<dbReference type="InterPro" id="IPR051299">
    <property type="entry name" value="AB_hydrolase_lip/est"/>
</dbReference>
<evidence type="ECO:0000313" key="12">
    <source>
        <dbReference type="EMBL" id="KAE8153798.1"/>
    </source>
</evidence>
<evidence type="ECO:0000256" key="9">
    <source>
        <dbReference type="SAM" id="SignalP"/>
    </source>
</evidence>
<dbReference type="Pfam" id="PF01764">
    <property type="entry name" value="Lipase_3"/>
    <property type="match status" value="1"/>
</dbReference>
<dbReference type="InterPro" id="IPR002921">
    <property type="entry name" value="Fungal_lipase-type"/>
</dbReference>
<keyword evidence="13" id="KW-1185">Reference proteome</keyword>
<dbReference type="CDD" id="cd00519">
    <property type="entry name" value="Lipase_3"/>
    <property type="match status" value="1"/>
</dbReference>
<evidence type="ECO:0000256" key="2">
    <source>
        <dbReference type="ARBA" id="ARBA00022487"/>
    </source>
</evidence>
<dbReference type="InterPro" id="IPR005592">
    <property type="entry name" value="Mono/diacylglycerol_lipase_N"/>
</dbReference>
<protein>
    <recommendedName>
        <fullName evidence="1">feruloyl esterase</fullName>
        <ecNumber evidence="1">3.1.1.73</ecNumber>
    </recommendedName>
    <alternativeName>
        <fullName evidence="8">Ferulic acid esterase A</fullName>
    </alternativeName>
</protein>
<feature type="signal peptide" evidence="9">
    <location>
        <begin position="1"/>
        <end position="18"/>
    </location>
</feature>
<name>A0A5N6U5D5_ASPAV</name>
<evidence type="ECO:0000259" key="11">
    <source>
        <dbReference type="Pfam" id="PF03893"/>
    </source>
</evidence>
<evidence type="ECO:0000256" key="5">
    <source>
        <dbReference type="ARBA" id="ARBA00022801"/>
    </source>
</evidence>
<keyword evidence="3" id="KW-0624">Polysaccharide degradation</keyword>
<comment type="similarity">
    <text evidence="7">Belongs to the AB hydrolase superfamily. FaeA family.</text>
</comment>
<dbReference type="GO" id="GO:0016042">
    <property type="term" value="P:lipid catabolic process"/>
    <property type="evidence" value="ECO:0007669"/>
    <property type="project" value="InterPro"/>
</dbReference>